<accession>A0ABN8B951</accession>
<evidence type="ECO:0000313" key="2">
    <source>
        <dbReference type="Proteomes" id="UP001153292"/>
    </source>
</evidence>
<protein>
    <submittedName>
        <fullName evidence="1">Uncharacterized protein</fullName>
    </submittedName>
</protein>
<reference evidence="1" key="1">
    <citation type="submission" date="2021-12" db="EMBL/GenBank/DDBJ databases">
        <authorList>
            <person name="King R."/>
        </authorList>
    </citation>
    <scope>NUCLEOTIDE SEQUENCE</scope>
</reference>
<sequence length="422" mass="47349">MTNSLRSVMQQPCSSSNFGINEGASTSYKPERCSVGTSTSVASHRKAFTELSPLQKRRRVDDLKKHSIESLAYATGLSADNKNVPDIIKLVTEHTEEATKIKDLLKSKKTYTTLRACAKEEGIPLYPSYTTILEMKDCYPPKGAIEITERGVKVKLQVILDKTVARLGKFLRLEFSLDGKELTLICKWGFDGASGQSLYKQTMTGQDDSSIFMCYFVPLRLLCGEEKIWENPKPSSTMFCRPLYFIFVNENNLNITEEQTLVEAEITALEPSIVGSHTVKHSMLMTAIDGKITSQLSKTSTQTCDICKATPSEMNKLEKISESMECLLHISYRLDFKTWQARDPSSKDSLKGKKLIIQQKFRDEMGLLVDIVKQGVSQVIGQKNLEEANKFFTVLLNLKESNSNNFNQTQSLIDVSKAVKVI</sequence>
<evidence type="ECO:0000313" key="1">
    <source>
        <dbReference type="EMBL" id="CAH0403772.1"/>
    </source>
</evidence>
<proteinExistence type="predicted"/>
<name>A0ABN8B951_CHISP</name>
<keyword evidence="2" id="KW-1185">Reference proteome</keyword>
<organism evidence="1 2">
    <name type="scientific">Chilo suppressalis</name>
    <name type="common">Asiatic rice borer moth</name>
    <dbReference type="NCBI Taxonomy" id="168631"/>
    <lineage>
        <taxon>Eukaryota</taxon>
        <taxon>Metazoa</taxon>
        <taxon>Ecdysozoa</taxon>
        <taxon>Arthropoda</taxon>
        <taxon>Hexapoda</taxon>
        <taxon>Insecta</taxon>
        <taxon>Pterygota</taxon>
        <taxon>Neoptera</taxon>
        <taxon>Endopterygota</taxon>
        <taxon>Lepidoptera</taxon>
        <taxon>Glossata</taxon>
        <taxon>Ditrysia</taxon>
        <taxon>Pyraloidea</taxon>
        <taxon>Crambidae</taxon>
        <taxon>Crambinae</taxon>
        <taxon>Chilo</taxon>
    </lineage>
</organism>
<dbReference type="Proteomes" id="UP001153292">
    <property type="component" value="Chromosome 25"/>
</dbReference>
<gene>
    <name evidence="1" type="ORF">CHILSU_LOCUS7059</name>
</gene>
<dbReference type="EMBL" id="OU963918">
    <property type="protein sequence ID" value="CAH0403772.1"/>
    <property type="molecule type" value="Genomic_DNA"/>
</dbReference>